<evidence type="ECO:0000256" key="2">
    <source>
        <dbReference type="ARBA" id="ARBA00010792"/>
    </source>
</evidence>
<evidence type="ECO:0000256" key="4">
    <source>
        <dbReference type="ARBA" id="ARBA00022692"/>
    </source>
</evidence>
<evidence type="ECO:0000313" key="10">
    <source>
        <dbReference type="Proteomes" id="UP000190852"/>
    </source>
</evidence>
<feature type="transmembrane region" description="Helical" evidence="7">
    <location>
        <begin position="27"/>
        <end position="49"/>
    </location>
</feature>
<sequence length="215" mass="24389">MEYVELAVDFVLHIDRYLAEMTVQYGAWIYVILFVIMFCETGFFFIPFLPGDSMLFVAGALAAMQSSTINVHLLAFLLIIAAILGYEVNFCIGKYLGSKMFKNPHSKIFKRSYLEMTQAFYKRHGGKTIFLARFIPIIRTFAPLVGGMGKMHYRFFLLSNIVGGVVWVSIFTYAGYLFGGLTVVRDNIQILVAAIILISIIPAVIEFAHKKRKIR</sequence>
<dbReference type="EMBL" id="FUYQ01000015">
    <property type="protein sequence ID" value="SKB63996.1"/>
    <property type="molecule type" value="Genomic_DNA"/>
</dbReference>
<comment type="similarity">
    <text evidence="2 7">Belongs to the DedA family.</text>
</comment>
<keyword evidence="5 7" id="KW-1133">Transmembrane helix</keyword>
<keyword evidence="10" id="KW-1185">Reference proteome</keyword>
<dbReference type="InterPro" id="IPR058127">
    <property type="entry name" value="DedA"/>
</dbReference>
<accession>A0A1T5CXD8</accession>
<dbReference type="PANTHER" id="PTHR30353:SF0">
    <property type="entry name" value="TRANSMEMBRANE PROTEIN"/>
    <property type="match status" value="1"/>
</dbReference>
<name>A0A1T5CXD8_9BACT</name>
<feature type="transmembrane region" description="Helical" evidence="7">
    <location>
        <begin position="188"/>
        <end position="208"/>
    </location>
</feature>
<keyword evidence="4 7" id="KW-0812">Transmembrane</keyword>
<evidence type="ECO:0000256" key="5">
    <source>
        <dbReference type="ARBA" id="ARBA00022989"/>
    </source>
</evidence>
<dbReference type="InterPro" id="IPR032818">
    <property type="entry name" value="DedA-like"/>
</dbReference>
<gene>
    <name evidence="9" type="ORF">SAMN05660349_02134</name>
</gene>
<evidence type="ECO:0000259" key="8">
    <source>
        <dbReference type="Pfam" id="PF09335"/>
    </source>
</evidence>
<evidence type="ECO:0000256" key="3">
    <source>
        <dbReference type="ARBA" id="ARBA00022475"/>
    </source>
</evidence>
<evidence type="ECO:0000256" key="7">
    <source>
        <dbReference type="RuleBase" id="RU367016"/>
    </source>
</evidence>
<evidence type="ECO:0000256" key="1">
    <source>
        <dbReference type="ARBA" id="ARBA00004651"/>
    </source>
</evidence>
<reference evidence="10" key="1">
    <citation type="submission" date="2017-02" db="EMBL/GenBank/DDBJ databases">
        <authorList>
            <person name="Varghese N."/>
            <person name="Submissions S."/>
        </authorList>
    </citation>
    <scope>NUCLEOTIDE SEQUENCE [LARGE SCALE GENOMIC DNA]</scope>
    <source>
        <strain evidence="10">DSM 24967</strain>
    </source>
</reference>
<evidence type="ECO:0000256" key="6">
    <source>
        <dbReference type="ARBA" id="ARBA00023136"/>
    </source>
</evidence>
<dbReference type="PANTHER" id="PTHR30353">
    <property type="entry name" value="INNER MEMBRANE PROTEIN DEDA-RELATED"/>
    <property type="match status" value="1"/>
</dbReference>
<comment type="subcellular location">
    <subcellularLocation>
        <location evidence="1 7">Cell membrane</location>
        <topology evidence="1 7">Multi-pass membrane protein</topology>
    </subcellularLocation>
</comment>
<dbReference type="NCBIfam" id="NF008102">
    <property type="entry name" value="PRK10847.1"/>
    <property type="match status" value="1"/>
</dbReference>
<feature type="domain" description="VTT" evidence="8">
    <location>
        <begin position="49"/>
        <end position="176"/>
    </location>
</feature>
<dbReference type="RefSeq" id="WP_068182509.1">
    <property type="nucleotide sequence ID" value="NZ_FUYQ01000015.1"/>
</dbReference>
<dbReference type="Proteomes" id="UP000190852">
    <property type="component" value="Unassembled WGS sequence"/>
</dbReference>
<proteinExistence type="inferred from homology"/>
<keyword evidence="6 7" id="KW-0472">Membrane</keyword>
<dbReference type="GO" id="GO:0005886">
    <property type="term" value="C:plasma membrane"/>
    <property type="evidence" value="ECO:0007669"/>
    <property type="project" value="UniProtKB-SubCell"/>
</dbReference>
<dbReference type="InterPro" id="IPR032816">
    <property type="entry name" value="VTT_dom"/>
</dbReference>
<dbReference type="AlphaFoldDB" id="A0A1T5CXD8"/>
<keyword evidence="3 7" id="KW-1003">Cell membrane</keyword>
<evidence type="ECO:0000313" key="9">
    <source>
        <dbReference type="EMBL" id="SKB63996.1"/>
    </source>
</evidence>
<organism evidence="9 10">
    <name type="scientific">Parabacteroides chartae</name>
    <dbReference type="NCBI Taxonomy" id="1037355"/>
    <lineage>
        <taxon>Bacteria</taxon>
        <taxon>Pseudomonadati</taxon>
        <taxon>Bacteroidota</taxon>
        <taxon>Bacteroidia</taxon>
        <taxon>Bacteroidales</taxon>
        <taxon>Tannerellaceae</taxon>
        <taxon>Parabacteroides</taxon>
    </lineage>
</organism>
<feature type="transmembrane region" description="Helical" evidence="7">
    <location>
        <begin position="69"/>
        <end position="92"/>
    </location>
</feature>
<feature type="transmembrane region" description="Helical" evidence="7">
    <location>
        <begin position="155"/>
        <end position="176"/>
    </location>
</feature>
<dbReference type="Pfam" id="PF09335">
    <property type="entry name" value="VTT_dom"/>
    <property type="match status" value="1"/>
</dbReference>
<protein>
    <submittedName>
        <fullName evidence="9">Membrane-associated protein</fullName>
    </submittedName>
</protein>